<dbReference type="SUPFAM" id="SSF49777">
    <property type="entry name" value="PEBP-like"/>
    <property type="match status" value="1"/>
</dbReference>
<dbReference type="AlphaFoldDB" id="A0A4S8PCZ6"/>
<dbReference type="Proteomes" id="UP000305792">
    <property type="component" value="Unassembled WGS sequence"/>
</dbReference>
<name>A0A4S8PCZ6_9ACTN</name>
<dbReference type="PANTHER" id="PTHR30289:SF1">
    <property type="entry name" value="PEBP (PHOSPHATIDYLETHANOLAMINE-BINDING PROTEIN) FAMILY PROTEIN"/>
    <property type="match status" value="1"/>
</dbReference>
<dbReference type="CDD" id="cd00865">
    <property type="entry name" value="PEBP_bact_arch"/>
    <property type="match status" value="1"/>
</dbReference>
<dbReference type="InterPro" id="IPR036610">
    <property type="entry name" value="PEBP-like_sf"/>
</dbReference>
<protein>
    <submittedName>
        <fullName evidence="2">YbhB/YbcL family Raf kinase inhibitor-like protein</fullName>
    </submittedName>
</protein>
<dbReference type="InterPro" id="IPR008914">
    <property type="entry name" value="PEBP"/>
</dbReference>
<sequence>MTSLDRTRAPWPYDFLPPLPSFAVVSDDVADGATLDLAQVAGQDVSPHLAWSGFPAETAAFAVTCFDPDAPTGSGWWHWMLLGLDVSVTELATGAAAAPPAGSVQLRNDSGSIGYAGAAPPQGDPEHRYLFAVHALAAPVEVDASSSMAVGAFHLTFNAIARAVVAPVFRNA</sequence>
<dbReference type="EMBL" id="STGX01000012">
    <property type="protein sequence ID" value="THV27062.1"/>
    <property type="molecule type" value="Genomic_DNA"/>
</dbReference>
<dbReference type="InterPro" id="IPR005247">
    <property type="entry name" value="YbhB_YbcL/LppC-like"/>
</dbReference>
<dbReference type="NCBIfam" id="TIGR00481">
    <property type="entry name" value="YbhB/YbcL family Raf kinase inhibitor-like protein"/>
    <property type="match status" value="1"/>
</dbReference>
<evidence type="ECO:0000313" key="3">
    <source>
        <dbReference type="Proteomes" id="UP000305792"/>
    </source>
</evidence>
<dbReference type="PANTHER" id="PTHR30289">
    <property type="entry name" value="UNCHARACTERIZED PROTEIN YBCL-RELATED"/>
    <property type="match status" value="1"/>
</dbReference>
<proteinExistence type="inferred from homology"/>
<dbReference type="Gene3D" id="3.90.280.10">
    <property type="entry name" value="PEBP-like"/>
    <property type="match status" value="1"/>
</dbReference>
<comment type="similarity">
    <text evidence="1">Belongs to the UPF0098 family.</text>
</comment>
<dbReference type="OrthoDB" id="9797506at2"/>
<evidence type="ECO:0000313" key="2">
    <source>
        <dbReference type="EMBL" id="THV27062.1"/>
    </source>
</evidence>
<reference evidence="2 3" key="1">
    <citation type="journal article" date="2018" name="Int. J. Syst. Evol. Microbiol.">
        <title>Glycomyces paridis sp. nov., isolated from the medicinal plant Paris polyphylla.</title>
        <authorList>
            <person name="Fang X.M."/>
            <person name="Bai J.L."/>
            <person name="Su J."/>
            <person name="Zhao L.L."/>
            <person name="Liu H.Y."/>
            <person name="Ma B.P."/>
            <person name="Zhang Y.Q."/>
            <person name="Yu L.Y."/>
        </authorList>
    </citation>
    <scope>NUCLEOTIDE SEQUENCE [LARGE SCALE GENOMIC DNA]</scope>
    <source>
        <strain evidence="2 3">CPCC 204357</strain>
    </source>
</reference>
<dbReference type="RefSeq" id="WP_136530782.1">
    <property type="nucleotide sequence ID" value="NZ_STGX01000012.1"/>
</dbReference>
<keyword evidence="3" id="KW-1185">Reference proteome</keyword>
<dbReference type="Pfam" id="PF01161">
    <property type="entry name" value="PBP"/>
    <property type="match status" value="1"/>
</dbReference>
<evidence type="ECO:0000256" key="1">
    <source>
        <dbReference type="ARBA" id="ARBA00007120"/>
    </source>
</evidence>
<comment type="caution">
    <text evidence="2">The sequence shown here is derived from an EMBL/GenBank/DDBJ whole genome shotgun (WGS) entry which is preliminary data.</text>
</comment>
<organism evidence="2 3">
    <name type="scientific">Glycomyces paridis</name>
    <dbReference type="NCBI Taxonomy" id="2126555"/>
    <lineage>
        <taxon>Bacteria</taxon>
        <taxon>Bacillati</taxon>
        <taxon>Actinomycetota</taxon>
        <taxon>Actinomycetes</taxon>
        <taxon>Glycomycetales</taxon>
        <taxon>Glycomycetaceae</taxon>
        <taxon>Glycomyces</taxon>
    </lineage>
</organism>
<accession>A0A4S8PCZ6</accession>
<gene>
    <name evidence="2" type="ORF">E9998_16455</name>
</gene>